<protein>
    <submittedName>
        <fullName evidence="2">Type IV pilus assembly PilZ</fullName>
    </submittedName>
</protein>
<dbReference type="Pfam" id="PF07238">
    <property type="entry name" value="PilZ"/>
    <property type="match status" value="1"/>
</dbReference>
<dbReference type="RefSeq" id="WP_232465315.1">
    <property type="nucleotide sequence ID" value="NZ_CP021425.1"/>
</dbReference>
<evidence type="ECO:0000313" key="3">
    <source>
        <dbReference type="Proteomes" id="UP000196027"/>
    </source>
</evidence>
<sequence>MMNSLIKDYSEKRDFIRMQVNAEITLVIQKTNQTIKAICKDLSGTGMQIETEEAIDAGTEMHTMLPSNNESFPPFETQVVVRRCEETAEGKYLLGTEILTVKGQ</sequence>
<proteinExistence type="predicted"/>
<dbReference type="Proteomes" id="UP000196027">
    <property type="component" value="Chromosome"/>
</dbReference>
<dbReference type="SUPFAM" id="SSF141371">
    <property type="entry name" value="PilZ domain-like"/>
    <property type="match status" value="1"/>
</dbReference>
<dbReference type="Gene3D" id="2.40.10.220">
    <property type="entry name" value="predicted glycosyltransferase like domains"/>
    <property type="match status" value="1"/>
</dbReference>
<dbReference type="AlphaFoldDB" id="A0A1Y0I6Z4"/>
<feature type="domain" description="PilZ" evidence="1">
    <location>
        <begin position="11"/>
        <end position="99"/>
    </location>
</feature>
<gene>
    <name evidence="2" type="ORF">OLMES_2205</name>
</gene>
<keyword evidence="3" id="KW-1185">Reference proteome</keyword>
<dbReference type="InterPro" id="IPR009875">
    <property type="entry name" value="PilZ_domain"/>
</dbReference>
<organism evidence="2 3">
    <name type="scientific">Oleiphilus messinensis</name>
    <dbReference type="NCBI Taxonomy" id="141451"/>
    <lineage>
        <taxon>Bacteria</taxon>
        <taxon>Pseudomonadati</taxon>
        <taxon>Pseudomonadota</taxon>
        <taxon>Gammaproteobacteria</taxon>
        <taxon>Oceanospirillales</taxon>
        <taxon>Oleiphilaceae</taxon>
        <taxon>Oleiphilus</taxon>
    </lineage>
</organism>
<dbReference type="GO" id="GO:0035438">
    <property type="term" value="F:cyclic-di-GMP binding"/>
    <property type="evidence" value="ECO:0007669"/>
    <property type="project" value="InterPro"/>
</dbReference>
<evidence type="ECO:0000259" key="1">
    <source>
        <dbReference type="Pfam" id="PF07238"/>
    </source>
</evidence>
<dbReference type="EMBL" id="CP021425">
    <property type="protein sequence ID" value="ARU56272.1"/>
    <property type="molecule type" value="Genomic_DNA"/>
</dbReference>
<name>A0A1Y0I6Z4_9GAMM</name>
<evidence type="ECO:0000313" key="2">
    <source>
        <dbReference type="EMBL" id="ARU56272.1"/>
    </source>
</evidence>
<dbReference type="KEGG" id="ome:OLMES_2205"/>
<accession>A0A1Y0I6Z4</accession>
<reference evidence="2 3" key="1">
    <citation type="submission" date="2017-05" db="EMBL/GenBank/DDBJ databases">
        <title>Genomic insights into alkan degradation activity of Oleiphilus messinensis.</title>
        <authorList>
            <person name="Kozyavkin S.A."/>
            <person name="Slesarev A.I."/>
            <person name="Golyshin P.N."/>
            <person name="Korzhenkov A."/>
            <person name="Golyshina O.N."/>
            <person name="Toshchakov S.V."/>
        </authorList>
    </citation>
    <scope>NUCLEOTIDE SEQUENCE [LARGE SCALE GENOMIC DNA]</scope>
    <source>
        <strain evidence="2 3">ME102</strain>
    </source>
</reference>